<proteinExistence type="predicted"/>
<keyword evidence="2" id="KW-1185">Reference proteome</keyword>
<reference evidence="1" key="1">
    <citation type="submission" date="2022-11" db="EMBL/GenBank/DDBJ databases">
        <authorList>
            <person name="Hyden B.L."/>
            <person name="Feng K."/>
            <person name="Yates T."/>
            <person name="Jawdy S."/>
            <person name="Smart L.B."/>
            <person name="Muchero W."/>
        </authorList>
    </citation>
    <scope>NUCLEOTIDE SEQUENCE</scope>
    <source>
        <tissue evidence="1">Shoot tip</tissue>
    </source>
</reference>
<gene>
    <name evidence="1" type="ORF">OIU85_004983</name>
</gene>
<accession>A0A9Q0PUE7</accession>
<organism evidence="1 2">
    <name type="scientific">Salix viminalis</name>
    <name type="common">Common osier</name>
    <name type="synonym">Basket willow</name>
    <dbReference type="NCBI Taxonomy" id="40686"/>
    <lineage>
        <taxon>Eukaryota</taxon>
        <taxon>Viridiplantae</taxon>
        <taxon>Streptophyta</taxon>
        <taxon>Embryophyta</taxon>
        <taxon>Tracheophyta</taxon>
        <taxon>Spermatophyta</taxon>
        <taxon>Magnoliopsida</taxon>
        <taxon>eudicotyledons</taxon>
        <taxon>Gunneridae</taxon>
        <taxon>Pentapetalae</taxon>
        <taxon>rosids</taxon>
        <taxon>fabids</taxon>
        <taxon>Malpighiales</taxon>
        <taxon>Salicaceae</taxon>
        <taxon>Saliceae</taxon>
        <taxon>Salix</taxon>
    </lineage>
</organism>
<name>A0A9Q0PUE7_SALVM</name>
<dbReference type="AlphaFoldDB" id="A0A9Q0PUE7"/>
<dbReference type="EMBL" id="JAPFFL010000011">
    <property type="protein sequence ID" value="KAJ6694251.1"/>
    <property type="molecule type" value="Genomic_DNA"/>
</dbReference>
<protein>
    <submittedName>
        <fullName evidence="1">Uncharacterized protein</fullName>
    </submittedName>
</protein>
<comment type="caution">
    <text evidence="1">The sequence shown here is derived from an EMBL/GenBank/DDBJ whole genome shotgun (WGS) entry which is preliminary data.</text>
</comment>
<evidence type="ECO:0000313" key="1">
    <source>
        <dbReference type="EMBL" id="KAJ6694251.1"/>
    </source>
</evidence>
<dbReference type="Proteomes" id="UP001151529">
    <property type="component" value="Chromosome 13"/>
</dbReference>
<reference evidence="1" key="2">
    <citation type="journal article" date="2023" name="Int. J. Mol. Sci.">
        <title>De Novo Assembly and Annotation of 11 Diverse Shrub Willow (Salix) Genomes Reveals Novel Gene Organization in Sex-Linked Regions.</title>
        <authorList>
            <person name="Hyden B."/>
            <person name="Feng K."/>
            <person name="Yates T.B."/>
            <person name="Jawdy S."/>
            <person name="Cereghino C."/>
            <person name="Smart L.B."/>
            <person name="Muchero W."/>
        </authorList>
    </citation>
    <scope>NUCLEOTIDE SEQUENCE [LARGE SCALE GENOMIC DNA]</scope>
    <source>
        <tissue evidence="1">Shoot tip</tissue>
    </source>
</reference>
<evidence type="ECO:0000313" key="2">
    <source>
        <dbReference type="Proteomes" id="UP001151529"/>
    </source>
</evidence>
<sequence length="118" mass="13486">MRYVKSKTARIIDQIVKISRDYRHSAATGSSEEQEYMLKVMEYHGELRNQLLVMEYASGSDHALNPCFNYGLRTGSERLVHLLIRWNLTLHTSSLRKLFSAGSLKLFMSVKAHGPVSL</sequence>